<comment type="caution">
    <text evidence="2">The sequence shown here is derived from an EMBL/GenBank/DDBJ whole genome shotgun (WGS) entry which is preliminary data.</text>
</comment>
<evidence type="ECO:0000256" key="1">
    <source>
        <dbReference type="SAM" id="Phobius"/>
    </source>
</evidence>
<keyword evidence="1" id="KW-1133">Transmembrane helix</keyword>
<keyword evidence="1" id="KW-0812">Transmembrane</keyword>
<reference evidence="2" key="1">
    <citation type="journal article" date="2014" name="Front. Microbiol.">
        <title>High frequency of phylogenetically diverse reductive dehalogenase-homologous genes in deep subseafloor sedimentary metagenomes.</title>
        <authorList>
            <person name="Kawai M."/>
            <person name="Futagami T."/>
            <person name="Toyoda A."/>
            <person name="Takaki Y."/>
            <person name="Nishi S."/>
            <person name="Hori S."/>
            <person name="Arai W."/>
            <person name="Tsubouchi T."/>
            <person name="Morono Y."/>
            <person name="Uchiyama I."/>
            <person name="Ito T."/>
            <person name="Fujiyama A."/>
            <person name="Inagaki F."/>
            <person name="Takami H."/>
        </authorList>
    </citation>
    <scope>NUCLEOTIDE SEQUENCE</scope>
    <source>
        <strain evidence="2">Expedition CK06-06</strain>
    </source>
</reference>
<keyword evidence="1" id="KW-0472">Membrane</keyword>
<protein>
    <recommendedName>
        <fullName evidence="3">Branched-chain amino acid ABC transporter permease</fullName>
    </recommendedName>
</protein>
<proteinExistence type="predicted"/>
<dbReference type="PANTHER" id="PTHR30482:SF18">
    <property type="entry name" value="BRANCHED AMINO ACID TRANSPORT SYSTEM PERMEASE"/>
    <property type="match status" value="1"/>
</dbReference>
<feature type="transmembrane region" description="Helical" evidence="1">
    <location>
        <begin position="33"/>
        <end position="55"/>
    </location>
</feature>
<dbReference type="InterPro" id="IPR043428">
    <property type="entry name" value="LivM-like"/>
</dbReference>
<dbReference type="AlphaFoldDB" id="X1GBN6"/>
<dbReference type="PANTHER" id="PTHR30482">
    <property type="entry name" value="HIGH-AFFINITY BRANCHED-CHAIN AMINO ACID TRANSPORT SYSTEM PERMEASE"/>
    <property type="match status" value="1"/>
</dbReference>
<dbReference type="GO" id="GO:0015658">
    <property type="term" value="F:branched-chain amino acid transmembrane transporter activity"/>
    <property type="evidence" value="ECO:0007669"/>
    <property type="project" value="InterPro"/>
</dbReference>
<sequence>MASVWGAMIGAALLTILPEYLRAFQDYDILIYGSILLLIMVFLPKGLFVGIFDLVKKRSSKSMGQKG</sequence>
<name>X1GBN6_9ZZZZ</name>
<dbReference type="EMBL" id="BARU01010921">
    <property type="protein sequence ID" value="GAH38974.1"/>
    <property type="molecule type" value="Genomic_DNA"/>
</dbReference>
<evidence type="ECO:0000313" key="2">
    <source>
        <dbReference type="EMBL" id="GAH38974.1"/>
    </source>
</evidence>
<organism evidence="2">
    <name type="scientific">marine sediment metagenome</name>
    <dbReference type="NCBI Taxonomy" id="412755"/>
    <lineage>
        <taxon>unclassified sequences</taxon>
        <taxon>metagenomes</taxon>
        <taxon>ecological metagenomes</taxon>
    </lineage>
</organism>
<gene>
    <name evidence="2" type="ORF">S03H2_20675</name>
</gene>
<evidence type="ECO:0008006" key="3">
    <source>
        <dbReference type="Google" id="ProtNLM"/>
    </source>
</evidence>
<accession>X1GBN6</accession>
<dbReference type="GO" id="GO:0005886">
    <property type="term" value="C:plasma membrane"/>
    <property type="evidence" value="ECO:0007669"/>
    <property type="project" value="TreeGrafter"/>
</dbReference>